<gene>
    <name evidence="1" type="ORF">GALL_535660</name>
</gene>
<dbReference type="AlphaFoldDB" id="A0A1J5P1D7"/>
<sequence length="52" mass="5605">MPLADRVAVDFITKIASVADALHDAVGHADGQAFDIHELERLGRDVRAGHAR</sequence>
<accession>A0A1J5P1D7</accession>
<protein>
    <submittedName>
        <fullName evidence="1">Uncharacterized protein</fullName>
    </submittedName>
</protein>
<evidence type="ECO:0000313" key="1">
    <source>
        <dbReference type="EMBL" id="OIQ64882.1"/>
    </source>
</evidence>
<organism evidence="1">
    <name type="scientific">mine drainage metagenome</name>
    <dbReference type="NCBI Taxonomy" id="410659"/>
    <lineage>
        <taxon>unclassified sequences</taxon>
        <taxon>metagenomes</taxon>
        <taxon>ecological metagenomes</taxon>
    </lineage>
</organism>
<dbReference type="EMBL" id="MLJW01007763">
    <property type="protein sequence ID" value="OIQ64882.1"/>
    <property type="molecule type" value="Genomic_DNA"/>
</dbReference>
<name>A0A1J5P1D7_9ZZZZ</name>
<proteinExistence type="predicted"/>
<comment type="caution">
    <text evidence="1">The sequence shown here is derived from an EMBL/GenBank/DDBJ whole genome shotgun (WGS) entry which is preliminary data.</text>
</comment>
<reference evidence="1" key="1">
    <citation type="submission" date="2016-10" db="EMBL/GenBank/DDBJ databases">
        <title>Sequence of Gallionella enrichment culture.</title>
        <authorList>
            <person name="Poehlein A."/>
            <person name="Muehling M."/>
            <person name="Daniel R."/>
        </authorList>
    </citation>
    <scope>NUCLEOTIDE SEQUENCE</scope>
</reference>